<evidence type="ECO:0000313" key="5">
    <source>
        <dbReference type="EMBL" id="MEJ1250337.1"/>
    </source>
</evidence>
<evidence type="ECO:0000256" key="3">
    <source>
        <dbReference type="SAM" id="SignalP"/>
    </source>
</evidence>
<sequence length="483" mass="50862">MKRPLSFIALCLAAPLASATTLGGIAFSPCTLAAPGASAPVAAQCARVEVPEDRAAPDARRISLALAWVAAATADPAADPVFLLAGGPGQSARDSYPAVAGAFSDILKRRHVILLDQRGTGESNRLACAQDEAESTDISIGHAVEQTRACLTSLSAVADVRHYTTGNAVADLEAVRLALGVPAINLIGVSYGTRVAQQYMKAYPEAVRSAVLDGVVPNSLVLGQEHARNLEDSLARQFAACTRLPACREALGDPMDTFRALAAELAEQPRQVHFRDATTGAPAQGEFGRPALSGLLRMYAYQPAIAATLPLLLSDLAQGHSDAAMAQARMLMSSMDEAMAQGMGLSVTCSEDADELVPDPADADTVMGDEFVRYIQAQCAVWPHGSRAADFREPARGDTPVLLLSGELDPVTPPRYGEEVAAHLPRSRHLVLRGQGHNVIGTGCTPKLVARFIENIDAAALDAECLDRLAATPPFSGRYGWEP</sequence>
<feature type="signal peptide" evidence="3">
    <location>
        <begin position="1"/>
        <end position="19"/>
    </location>
</feature>
<accession>A0AAW9R965</accession>
<reference evidence="5 6" key="1">
    <citation type="journal article" date="2016" name="Antonie Van Leeuwenhoek">
        <title>Denitratimonas tolerans gen. nov., sp. nov., a denitrifying bacterium isolated from a bioreactor for tannery wastewater treatment.</title>
        <authorList>
            <person name="Han S.I."/>
            <person name="Kim J.O."/>
            <person name="Lee Y.R."/>
            <person name="Ekpeghere K.I."/>
            <person name="Koh S.C."/>
            <person name="Whang K.S."/>
        </authorList>
    </citation>
    <scope>NUCLEOTIDE SEQUENCE [LARGE SCALE GENOMIC DNA]</scope>
    <source>
        <strain evidence="5 6">KACC 17565</strain>
    </source>
</reference>
<name>A0AAW9R965_9GAMM</name>
<dbReference type="GO" id="GO:0008233">
    <property type="term" value="F:peptidase activity"/>
    <property type="evidence" value="ECO:0007669"/>
    <property type="project" value="InterPro"/>
</dbReference>
<dbReference type="InterPro" id="IPR000073">
    <property type="entry name" value="AB_hydrolase_1"/>
</dbReference>
<evidence type="ECO:0000256" key="1">
    <source>
        <dbReference type="ARBA" id="ARBA00010088"/>
    </source>
</evidence>
<keyword evidence="6" id="KW-1185">Reference proteome</keyword>
<dbReference type="RefSeq" id="WP_337336039.1">
    <property type="nucleotide sequence ID" value="NZ_JBBDHC010000018.1"/>
</dbReference>
<evidence type="ECO:0000256" key="2">
    <source>
        <dbReference type="ARBA" id="ARBA00022801"/>
    </source>
</evidence>
<dbReference type="Pfam" id="PF00561">
    <property type="entry name" value="Abhydrolase_1"/>
    <property type="match status" value="1"/>
</dbReference>
<comment type="caution">
    <text evidence="5">The sequence shown here is derived from an EMBL/GenBank/DDBJ whole genome shotgun (WGS) entry which is preliminary data.</text>
</comment>
<feature type="chain" id="PRO_5043364914" evidence="3">
    <location>
        <begin position="20"/>
        <end position="483"/>
    </location>
</feature>
<dbReference type="Proteomes" id="UP001364472">
    <property type="component" value="Unassembled WGS sequence"/>
</dbReference>
<dbReference type="Gene3D" id="3.40.50.1820">
    <property type="entry name" value="alpha/beta hydrolase"/>
    <property type="match status" value="1"/>
</dbReference>
<dbReference type="AlphaFoldDB" id="A0AAW9R965"/>
<dbReference type="InterPro" id="IPR051601">
    <property type="entry name" value="Serine_prot/Carboxylest_S33"/>
</dbReference>
<comment type="similarity">
    <text evidence="1">Belongs to the peptidase S33 family.</text>
</comment>
<proteinExistence type="inferred from homology"/>
<dbReference type="PANTHER" id="PTHR43248">
    <property type="entry name" value="2-SUCCINYL-6-HYDROXY-2,4-CYCLOHEXADIENE-1-CARBOXYLATE SYNTHASE"/>
    <property type="match status" value="1"/>
</dbReference>
<dbReference type="SUPFAM" id="SSF53474">
    <property type="entry name" value="alpha/beta-Hydrolases"/>
    <property type="match status" value="1"/>
</dbReference>
<evidence type="ECO:0000259" key="4">
    <source>
        <dbReference type="Pfam" id="PF00561"/>
    </source>
</evidence>
<keyword evidence="2 5" id="KW-0378">Hydrolase</keyword>
<dbReference type="PANTHER" id="PTHR43248:SF25">
    <property type="entry name" value="AB HYDROLASE-1 DOMAIN-CONTAINING PROTEIN-RELATED"/>
    <property type="match status" value="1"/>
</dbReference>
<protein>
    <submittedName>
        <fullName evidence="5">Alpha/beta hydrolase</fullName>
    </submittedName>
</protein>
<gene>
    <name evidence="5" type="ORF">WB794_11705</name>
</gene>
<evidence type="ECO:0000313" key="6">
    <source>
        <dbReference type="Proteomes" id="UP001364472"/>
    </source>
</evidence>
<feature type="domain" description="AB hydrolase-1" evidence="4">
    <location>
        <begin position="80"/>
        <end position="440"/>
    </location>
</feature>
<dbReference type="GO" id="GO:0006508">
    <property type="term" value="P:proteolysis"/>
    <property type="evidence" value="ECO:0007669"/>
    <property type="project" value="InterPro"/>
</dbReference>
<dbReference type="EMBL" id="JBBDHC010000018">
    <property type="protein sequence ID" value="MEJ1250337.1"/>
    <property type="molecule type" value="Genomic_DNA"/>
</dbReference>
<keyword evidence="3" id="KW-0732">Signal</keyword>
<organism evidence="5 6">
    <name type="scientific">Denitratimonas tolerans</name>
    <dbReference type="NCBI Taxonomy" id="1338420"/>
    <lineage>
        <taxon>Bacteria</taxon>
        <taxon>Pseudomonadati</taxon>
        <taxon>Pseudomonadota</taxon>
        <taxon>Gammaproteobacteria</taxon>
        <taxon>Lysobacterales</taxon>
        <taxon>Lysobacteraceae</taxon>
        <taxon>Denitratimonas</taxon>
    </lineage>
</organism>
<dbReference type="PRINTS" id="PR00793">
    <property type="entry name" value="PROAMNOPTASE"/>
</dbReference>
<dbReference type="InterPro" id="IPR002410">
    <property type="entry name" value="Peptidase_S33"/>
</dbReference>
<dbReference type="InterPro" id="IPR029058">
    <property type="entry name" value="AB_hydrolase_fold"/>
</dbReference>